<dbReference type="InterPro" id="IPR001781">
    <property type="entry name" value="Znf_LIM"/>
</dbReference>
<keyword evidence="12" id="KW-1185">Reference proteome</keyword>
<dbReference type="EMBL" id="CP119941">
    <property type="protein sequence ID" value="WFD04299.1"/>
    <property type="molecule type" value="Genomic_DNA"/>
</dbReference>
<feature type="coiled-coil region" evidence="7">
    <location>
        <begin position="311"/>
        <end position="338"/>
    </location>
</feature>
<accession>A0AAF0E2B9</accession>
<dbReference type="Pfam" id="PF00620">
    <property type="entry name" value="RhoGAP"/>
    <property type="match status" value="1"/>
</dbReference>
<reference evidence="11" key="1">
    <citation type="submission" date="2023-03" db="EMBL/GenBank/DDBJ databases">
        <title>Mating type loci evolution in Malassezia.</title>
        <authorList>
            <person name="Coelho M.A."/>
        </authorList>
    </citation>
    <scope>NUCLEOTIDE SEQUENCE</scope>
    <source>
        <strain evidence="11">CBS 7876</strain>
    </source>
</reference>
<dbReference type="PANTHER" id="PTHR24215:SF10">
    <property type="entry name" value="RHO-GTPASE-ACTIVATING PROTEIN LRG1"/>
    <property type="match status" value="1"/>
</dbReference>
<keyword evidence="7" id="KW-0175">Coiled coil</keyword>
<gene>
    <name evidence="11" type="primary">rga1</name>
    <name evidence="11" type="ORF">MOBT1_003005</name>
</gene>
<evidence type="ECO:0000256" key="8">
    <source>
        <dbReference type="SAM" id="MobiDB-lite"/>
    </source>
</evidence>
<feature type="compositionally biased region" description="Pro residues" evidence="8">
    <location>
        <begin position="672"/>
        <end position="683"/>
    </location>
</feature>
<dbReference type="CDD" id="cd09392">
    <property type="entry name" value="LIM2_Lrg1p_like"/>
    <property type="match status" value="1"/>
</dbReference>
<keyword evidence="6" id="KW-0440">LIM domain</keyword>
<dbReference type="Proteomes" id="UP001214603">
    <property type="component" value="Chromosome 8"/>
</dbReference>
<keyword evidence="2 6" id="KW-0479">Metal-binding</keyword>
<evidence type="ECO:0000259" key="10">
    <source>
        <dbReference type="PROSITE" id="PS50238"/>
    </source>
</evidence>
<dbReference type="SMART" id="SM00324">
    <property type="entry name" value="RhoGAP"/>
    <property type="match status" value="1"/>
</dbReference>
<comment type="subcellular location">
    <subcellularLocation>
        <location evidence="1">Nucleus</location>
    </subcellularLocation>
</comment>
<dbReference type="AlphaFoldDB" id="A0AAF0E2B9"/>
<feature type="compositionally biased region" description="Basic and acidic residues" evidence="8">
    <location>
        <begin position="22"/>
        <end position="32"/>
    </location>
</feature>
<evidence type="ECO:0000256" key="2">
    <source>
        <dbReference type="ARBA" id="ARBA00022723"/>
    </source>
</evidence>
<keyword evidence="5" id="KW-0539">Nucleus</keyword>
<dbReference type="Pfam" id="PF00412">
    <property type="entry name" value="LIM"/>
    <property type="match status" value="2"/>
</dbReference>
<proteinExistence type="predicted"/>
<dbReference type="CDD" id="cd09391">
    <property type="entry name" value="LIM1_Lrg1p_like"/>
    <property type="match status" value="1"/>
</dbReference>
<feature type="region of interest" description="Disordered" evidence="8">
    <location>
        <begin position="662"/>
        <end position="725"/>
    </location>
</feature>
<evidence type="ECO:0000313" key="12">
    <source>
        <dbReference type="Proteomes" id="UP001214603"/>
    </source>
</evidence>
<feature type="domain" description="LIM zinc-binding" evidence="9">
    <location>
        <begin position="34"/>
        <end position="94"/>
    </location>
</feature>
<evidence type="ECO:0000259" key="9">
    <source>
        <dbReference type="PROSITE" id="PS50023"/>
    </source>
</evidence>
<dbReference type="Gene3D" id="2.10.110.10">
    <property type="entry name" value="Cysteine Rich Protein"/>
    <property type="match status" value="4"/>
</dbReference>
<organism evidence="11 12">
    <name type="scientific">Malassezia obtusa</name>
    <dbReference type="NCBI Taxonomy" id="76774"/>
    <lineage>
        <taxon>Eukaryota</taxon>
        <taxon>Fungi</taxon>
        <taxon>Dikarya</taxon>
        <taxon>Basidiomycota</taxon>
        <taxon>Ustilaginomycotina</taxon>
        <taxon>Malasseziomycetes</taxon>
        <taxon>Malasseziales</taxon>
        <taxon>Malasseziaceae</taxon>
        <taxon>Malassezia</taxon>
    </lineage>
</organism>
<evidence type="ECO:0000313" key="11">
    <source>
        <dbReference type="EMBL" id="WFD04299.1"/>
    </source>
</evidence>
<dbReference type="InterPro" id="IPR008936">
    <property type="entry name" value="Rho_GTPase_activation_prot"/>
</dbReference>
<dbReference type="GO" id="GO:0007165">
    <property type="term" value="P:signal transduction"/>
    <property type="evidence" value="ECO:0007669"/>
    <property type="project" value="InterPro"/>
</dbReference>
<dbReference type="PANTHER" id="PTHR24215">
    <property type="entry name" value="RHO-GTPASE-ACTIVATING PROTEIN LRG1"/>
    <property type="match status" value="1"/>
</dbReference>
<feature type="region of interest" description="Disordered" evidence="8">
    <location>
        <begin position="1"/>
        <end position="32"/>
    </location>
</feature>
<dbReference type="GO" id="GO:0005634">
    <property type="term" value="C:nucleus"/>
    <property type="evidence" value="ECO:0007669"/>
    <property type="project" value="UniProtKB-SubCell"/>
</dbReference>
<evidence type="ECO:0000256" key="5">
    <source>
        <dbReference type="ARBA" id="ARBA00023242"/>
    </source>
</evidence>
<feature type="region of interest" description="Disordered" evidence="8">
    <location>
        <begin position="742"/>
        <end position="768"/>
    </location>
</feature>
<dbReference type="SUPFAM" id="SSF57716">
    <property type="entry name" value="Glucocorticoid receptor-like (DNA-binding domain)"/>
    <property type="match status" value="3"/>
</dbReference>
<dbReference type="FunFam" id="2.10.110.10:FF:000058">
    <property type="entry name" value="Rho GTPase activator Lrg11"/>
    <property type="match status" value="1"/>
</dbReference>
<feature type="domain" description="Rho-GAP" evidence="10">
    <location>
        <begin position="869"/>
        <end position="1070"/>
    </location>
</feature>
<dbReference type="GO" id="GO:0030036">
    <property type="term" value="P:actin cytoskeleton organization"/>
    <property type="evidence" value="ECO:0007669"/>
    <property type="project" value="TreeGrafter"/>
</dbReference>
<evidence type="ECO:0000256" key="1">
    <source>
        <dbReference type="ARBA" id="ARBA00004123"/>
    </source>
</evidence>
<feature type="domain" description="LIM zinc-binding" evidence="9">
    <location>
        <begin position="101"/>
        <end position="161"/>
    </location>
</feature>
<evidence type="ECO:0000256" key="3">
    <source>
        <dbReference type="ARBA" id="ARBA00022737"/>
    </source>
</evidence>
<dbReference type="GO" id="GO:0005737">
    <property type="term" value="C:cytoplasm"/>
    <property type="evidence" value="ECO:0007669"/>
    <property type="project" value="TreeGrafter"/>
</dbReference>
<dbReference type="PROSITE" id="PS50023">
    <property type="entry name" value="LIM_DOMAIN_2"/>
    <property type="match status" value="2"/>
</dbReference>
<dbReference type="PROSITE" id="PS00478">
    <property type="entry name" value="LIM_DOMAIN_1"/>
    <property type="match status" value="2"/>
</dbReference>
<keyword evidence="3" id="KW-0677">Repeat</keyword>
<evidence type="ECO:0000256" key="6">
    <source>
        <dbReference type="PROSITE-ProRule" id="PRU00125"/>
    </source>
</evidence>
<sequence length="1105" mass="122475">MEPEVQRRASRRVPAAAPAPRRRSDDEPVPRRDQVCSACSRPMTGQFVRALGGVYHLDCFRCADCHCTVASKFFSSTEDMVGAARRPFPLCETDYFRRLDLLCTQCGRALRGSYITALGAKYHVEHFTCSVCPTVFGPNDSYYEHGGRVYCHFHYSTRFAIQCSGCHTAILKQFVEINRNNADEHWHPECYMIHRYWKIKLGVPAAPPRAIPLESMRQMPGALNLSPTSSQEALDNPEQLSMETLRLEATEDAESLLQKQRTMETRVFTIWRVLSAFEESSAACISDMLRHVSNGRYLGGVRYAGRFVLHVEVLFSAIDRLERRFQRAEAKSIQYVREARMLCKKIVNFFSLFSHTQATGARRMGITQELLSLVTGVAHYLKILIRISLTGALRLDQTLGDAEALESFLTTLDELVRQQNETPDTDADTDLVHGYTSLPRIRSHSADAAGESASDLCAHCAKTIEEECLRVTVAHRLHWGCVRCATCARGLLRPDGSAAKRADGAPEAGDLPAPVPLSEMRYRTVRRDAPPTHHRRGSSGTHAALAAGKGTAYHAYCLDCAGDASGCFVPVTRLEQYAFLLCVALNRLRALLRKKHASLLAEDAAAREEVDDASASEAGSELTVAESSTYRKSQEMKRLETLYLDRHMSTNARIPRYSTVVGSGGGGARADAPPPVAAAPPVPAGGGAAAGAAPPAPAAPAGGRRARGWSGTMDELESGGAERDVPLLNPWDAEASSAAIVSVRRRPSARSADEEREPTELGTHLPSEEGLTLADIPMILQAEQDREQLGGAGAAELRERRTYSSLSPEEMFVLKHLALVRLQQSALGEWVAAENLLELVDVRRNTFWGKLFKGGKERRDVRKKGVFGVSLEVLVERNGADSTLGATPTPMRIPSFVDDVVSAMRQMDVSVEGIFRKNGNVRRLKELAEAVDREQDTVNLFEDHPVQLAALLKKFFRELPDALLTARLHRLYILCQQLENEAERHRLLQLVTLLLPRAHRDTMEVLFVFLKWVASFSHVDEETGSRMDLPNLATVMCPNLLFSRSEPTRGEAILANRVVAHLLERQDDFWVVPEDMEAVLEDRVLVAAAPEMHTQELLRRCAKYA</sequence>
<dbReference type="Gene3D" id="1.10.555.10">
    <property type="entry name" value="Rho GTPase activation protein"/>
    <property type="match status" value="1"/>
</dbReference>
<keyword evidence="4 6" id="KW-0862">Zinc</keyword>
<dbReference type="InterPro" id="IPR000198">
    <property type="entry name" value="RhoGAP_dom"/>
</dbReference>
<name>A0AAF0E2B9_9BASI</name>
<protein>
    <submittedName>
        <fullName evidence="11">Rho-type GTPase activating protein Rga1</fullName>
    </submittedName>
</protein>
<evidence type="ECO:0000256" key="4">
    <source>
        <dbReference type="ARBA" id="ARBA00022833"/>
    </source>
</evidence>
<dbReference type="GO" id="GO:0030695">
    <property type="term" value="F:GTPase regulator activity"/>
    <property type="evidence" value="ECO:0007669"/>
    <property type="project" value="UniProtKB-ARBA"/>
</dbReference>
<dbReference type="SMART" id="SM00132">
    <property type="entry name" value="LIM"/>
    <property type="match status" value="2"/>
</dbReference>
<evidence type="ECO:0000256" key="7">
    <source>
        <dbReference type="SAM" id="Coils"/>
    </source>
</evidence>
<dbReference type="SUPFAM" id="SSF48350">
    <property type="entry name" value="GTPase activation domain, GAP"/>
    <property type="match status" value="1"/>
</dbReference>
<dbReference type="GO" id="GO:0046872">
    <property type="term" value="F:metal ion binding"/>
    <property type="evidence" value="ECO:0007669"/>
    <property type="project" value="UniProtKB-KW"/>
</dbReference>
<dbReference type="PROSITE" id="PS50238">
    <property type="entry name" value="RHOGAP"/>
    <property type="match status" value="1"/>
</dbReference>